<dbReference type="Proteomes" id="UP000515811">
    <property type="component" value="Chromosome"/>
</dbReference>
<dbReference type="Pfam" id="PF12172">
    <property type="entry name" value="zf-ChsH2"/>
    <property type="match status" value="1"/>
</dbReference>
<dbReference type="PANTHER" id="PTHR34075:SF5">
    <property type="entry name" value="BLR3430 PROTEIN"/>
    <property type="match status" value="1"/>
</dbReference>
<dbReference type="InterPro" id="IPR052513">
    <property type="entry name" value="Thioester_dehydratase-like"/>
</dbReference>
<evidence type="ECO:0000313" key="4">
    <source>
        <dbReference type="Proteomes" id="UP000515811"/>
    </source>
</evidence>
<dbReference type="Pfam" id="PF01796">
    <property type="entry name" value="OB_ChsH2_C"/>
    <property type="match status" value="1"/>
</dbReference>
<dbReference type="PANTHER" id="PTHR34075">
    <property type="entry name" value="BLR3430 PROTEIN"/>
    <property type="match status" value="1"/>
</dbReference>
<sequence length="127" mass="14068">MNDLDHPARPLAAPFTEGLREGVLRYQRCTDCGHAQTLARYACQRCASESLQWQDACGLATVRAVTVVSRAPSDEFRALAPYTLVMAQLDEGPRLMAHAAAGMQIGQRVRAHCFEHGTRTLVRFEPQ</sequence>
<reference evidence="3 4" key="1">
    <citation type="submission" date="2020-08" db="EMBL/GenBank/DDBJ databases">
        <title>Genome sequence of Diaphorobacter ruginosibacter DSM 27467T.</title>
        <authorList>
            <person name="Hyun D.-W."/>
            <person name="Bae J.-W."/>
        </authorList>
    </citation>
    <scope>NUCLEOTIDE SEQUENCE [LARGE SCALE GENOMIC DNA]</scope>
    <source>
        <strain evidence="3 4">DSM 27467</strain>
    </source>
</reference>
<keyword evidence="4" id="KW-1185">Reference proteome</keyword>
<dbReference type="RefSeq" id="WP_187597356.1">
    <property type="nucleotide sequence ID" value="NZ_CP060714.1"/>
</dbReference>
<feature type="domain" description="ChsH2 C-terminal OB-fold" evidence="1">
    <location>
        <begin position="53"/>
        <end position="112"/>
    </location>
</feature>
<dbReference type="KEGG" id="drg:H9K76_21850"/>
<dbReference type="InterPro" id="IPR022002">
    <property type="entry name" value="ChsH2_Znr"/>
</dbReference>
<proteinExistence type="predicted"/>
<gene>
    <name evidence="3" type="ORF">H9K76_21850</name>
</gene>
<evidence type="ECO:0000259" key="1">
    <source>
        <dbReference type="Pfam" id="PF01796"/>
    </source>
</evidence>
<dbReference type="SUPFAM" id="SSF50249">
    <property type="entry name" value="Nucleic acid-binding proteins"/>
    <property type="match status" value="1"/>
</dbReference>
<evidence type="ECO:0000313" key="3">
    <source>
        <dbReference type="EMBL" id="QNN57091.1"/>
    </source>
</evidence>
<protein>
    <submittedName>
        <fullName evidence="3">OB-fold domain-containing protein</fullName>
    </submittedName>
</protein>
<dbReference type="AlphaFoldDB" id="A0A7G9RNB6"/>
<feature type="domain" description="ChsH2 rubredoxin-like zinc ribbon" evidence="2">
    <location>
        <begin position="17"/>
        <end position="51"/>
    </location>
</feature>
<organism evidence="3 4">
    <name type="scientific">Diaphorobacter ruginosibacter</name>
    <dbReference type="NCBI Taxonomy" id="1715720"/>
    <lineage>
        <taxon>Bacteria</taxon>
        <taxon>Pseudomonadati</taxon>
        <taxon>Pseudomonadota</taxon>
        <taxon>Betaproteobacteria</taxon>
        <taxon>Burkholderiales</taxon>
        <taxon>Comamonadaceae</taxon>
        <taxon>Diaphorobacter</taxon>
    </lineage>
</organism>
<dbReference type="EMBL" id="CP060714">
    <property type="protein sequence ID" value="QNN57091.1"/>
    <property type="molecule type" value="Genomic_DNA"/>
</dbReference>
<dbReference type="InterPro" id="IPR012340">
    <property type="entry name" value="NA-bd_OB-fold"/>
</dbReference>
<name>A0A7G9RNB6_9BURK</name>
<evidence type="ECO:0000259" key="2">
    <source>
        <dbReference type="Pfam" id="PF12172"/>
    </source>
</evidence>
<dbReference type="InterPro" id="IPR002878">
    <property type="entry name" value="ChsH2_C"/>
</dbReference>
<dbReference type="Gene3D" id="6.10.30.10">
    <property type="match status" value="1"/>
</dbReference>
<accession>A0A7G9RNB6</accession>